<name>A0AA37HIL6_9HYPH</name>
<sequence length="155" mass="16580">MLRSTLAWLGTLALYLLLAGAAGTHEVATGIVVAGLTTAWAGRIRTEAKRHFRFSRVHLAPWSRALAGLGSATLRTGATLARAILVGTHPGHAHRRPFRRGPEDEPAERARRAGAVLLASLAPDSFVLRADPGRDEVLIHVLGESPPPADPRWLA</sequence>
<dbReference type="EMBL" id="BPQJ01000074">
    <property type="protein sequence ID" value="GJD66680.1"/>
    <property type="molecule type" value="Genomic_DNA"/>
</dbReference>
<dbReference type="AlphaFoldDB" id="A0AA37HIL6"/>
<reference evidence="1" key="1">
    <citation type="journal article" date="2016" name="Front. Microbiol.">
        <title>Genome Sequence of the Piezophilic, Mesophilic Sulfate-Reducing Bacterium Desulfovibrio indicus J2T.</title>
        <authorList>
            <person name="Cao J."/>
            <person name="Maignien L."/>
            <person name="Shao Z."/>
            <person name="Alain K."/>
            <person name="Jebbar M."/>
        </authorList>
    </citation>
    <scope>NUCLEOTIDE SEQUENCE</scope>
    <source>
        <strain evidence="1">JCM 32048</strain>
    </source>
</reference>
<comment type="caution">
    <text evidence="1">The sequence shown here is derived from an EMBL/GenBank/DDBJ whole genome shotgun (WGS) entry which is preliminary data.</text>
</comment>
<dbReference type="Proteomes" id="UP001055286">
    <property type="component" value="Unassembled WGS sequence"/>
</dbReference>
<evidence type="ECO:0000313" key="1">
    <source>
        <dbReference type="EMBL" id="GJD66680.1"/>
    </source>
</evidence>
<reference evidence="1" key="2">
    <citation type="submission" date="2021-08" db="EMBL/GenBank/DDBJ databases">
        <authorList>
            <person name="Tani A."/>
            <person name="Ola A."/>
            <person name="Ogura Y."/>
            <person name="Katsura K."/>
            <person name="Hayashi T."/>
        </authorList>
    </citation>
    <scope>NUCLEOTIDE SEQUENCE</scope>
    <source>
        <strain evidence="1">JCM 32048</strain>
    </source>
</reference>
<gene>
    <name evidence="1" type="ORF">MPEAHAMD_6878</name>
</gene>
<proteinExistence type="predicted"/>
<accession>A0AA37HIL6</accession>
<protein>
    <submittedName>
        <fullName evidence="1">Uncharacterized protein</fullName>
    </submittedName>
</protein>
<organism evidence="1 2">
    <name type="scientific">Methylobacterium frigidaeris</name>
    <dbReference type="NCBI Taxonomy" id="2038277"/>
    <lineage>
        <taxon>Bacteria</taxon>
        <taxon>Pseudomonadati</taxon>
        <taxon>Pseudomonadota</taxon>
        <taxon>Alphaproteobacteria</taxon>
        <taxon>Hyphomicrobiales</taxon>
        <taxon>Methylobacteriaceae</taxon>
        <taxon>Methylobacterium</taxon>
    </lineage>
</organism>
<evidence type="ECO:0000313" key="2">
    <source>
        <dbReference type="Proteomes" id="UP001055286"/>
    </source>
</evidence>
<dbReference type="RefSeq" id="WP_238193633.1">
    <property type="nucleotide sequence ID" value="NZ_BPQJ01000074.1"/>
</dbReference>
<keyword evidence="2" id="KW-1185">Reference proteome</keyword>